<evidence type="ECO:0000313" key="2">
    <source>
        <dbReference type="EMBL" id="KAE8977951.1"/>
    </source>
</evidence>
<organism evidence="1 5">
    <name type="scientific">Phytophthora fragariae</name>
    <dbReference type="NCBI Taxonomy" id="53985"/>
    <lineage>
        <taxon>Eukaryota</taxon>
        <taxon>Sar</taxon>
        <taxon>Stramenopiles</taxon>
        <taxon>Oomycota</taxon>
        <taxon>Peronosporomycetes</taxon>
        <taxon>Peronosporales</taxon>
        <taxon>Peronosporaceae</taxon>
        <taxon>Phytophthora</taxon>
    </lineage>
</organism>
<evidence type="ECO:0000313" key="8">
    <source>
        <dbReference type="Proteomes" id="UP000486351"/>
    </source>
</evidence>
<protein>
    <submittedName>
        <fullName evidence="1">Uncharacterized protein</fullName>
    </submittedName>
</protein>
<dbReference type="Proteomes" id="UP000433483">
    <property type="component" value="Unassembled WGS sequence"/>
</dbReference>
<gene>
    <name evidence="3" type="ORF">PF005_g24695</name>
    <name evidence="4" type="ORF">PF008_g5978</name>
    <name evidence="1" type="ORF">PF009_g25700</name>
    <name evidence="2" type="ORF">PF011_g23449</name>
</gene>
<evidence type="ECO:0000313" key="7">
    <source>
        <dbReference type="Proteomes" id="UP000460718"/>
    </source>
</evidence>
<evidence type="ECO:0000313" key="5">
    <source>
        <dbReference type="Proteomes" id="UP000429523"/>
    </source>
</evidence>
<dbReference type="AlphaFoldDB" id="A0A6A3DPK5"/>
<dbReference type="EMBL" id="QXGB01002543">
    <property type="protein sequence ID" value="KAE9176975.1"/>
    <property type="molecule type" value="Genomic_DNA"/>
</dbReference>
<dbReference type="Proteomes" id="UP000486351">
    <property type="component" value="Unassembled WGS sequence"/>
</dbReference>
<proteinExistence type="predicted"/>
<evidence type="ECO:0000313" key="3">
    <source>
        <dbReference type="EMBL" id="KAE9176975.1"/>
    </source>
</evidence>
<dbReference type="EMBL" id="QXFY01000228">
    <property type="protein sequence ID" value="KAE9351358.1"/>
    <property type="molecule type" value="Genomic_DNA"/>
</dbReference>
<dbReference type="EMBL" id="QXFW01002502">
    <property type="protein sequence ID" value="KAE8977951.1"/>
    <property type="molecule type" value="Genomic_DNA"/>
</dbReference>
<dbReference type="Proteomes" id="UP000429523">
    <property type="component" value="Unassembled WGS sequence"/>
</dbReference>
<evidence type="ECO:0000313" key="6">
    <source>
        <dbReference type="Proteomes" id="UP000433483"/>
    </source>
</evidence>
<dbReference type="EMBL" id="QXGF01002599">
    <property type="protein sequence ID" value="KAE8924064.1"/>
    <property type="molecule type" value="Genomic_DNA"/>
</dbReference>
<accession>A0A6A3DPK5</accession>
<reference evidence="5 6" key="1">
    <citation type="submission" date="2018-08" db="EMBL/GenBank/DDBJ databases">
        <title>Genomic investigation of the strawberry pathogen Phytophthora fragariae indicates pathogenicity is determined by transcriptional variation in three key races.</title>
        <authorList>
            <person name="Adams T.M."/>
            <person name="Armitage A.D."/>
            <person name="Sobczyk M.K."/>
            <person name="Bates H.J."/>
            <person name="Dunwell J.M."/>
            <person name="Nellist C.F."/>
            <person name="Harrison R.J."/>
        </authorList>
    </citation>
    <scope>NUCLEOTIDE SEQUENCE [LARGE SCALE GENOMIC DNA]</scope>
    <source>
        <strain evidence="3 6">NOV-27</strain>
        <strain evidence="4 8">NOV-77</strain>
        <strain evidence="1 5">NOV-9</strain>
        <strain evidence="2 7">SCRP245</strain>
    </source>
</reference>
<keyword evidence="6" id="KW-1185">Reference proteome</keyword>
<comment type="caution">
    <text evidence="1">The sequence shown here is derived from an EMBL/GenBank/DDBJ whole genome shotgun (WGS) entry which is preliminary data.</text>
</comment>
<sequence length="69" mass="7213">MAASNPTLWLSPNLPTCFVATRTASSSVCGSRPPTISRKAAAYSTSGSPRICFLSFRLATTSGSERCSP</sequence>
<evidence type="ECO:0000313" key="1">
    <source>
        <dbReference type="EMBL" id="KAE8924064.1"/>
    </source>
</evidence>
<name>A0A6A3DPK5_9STRA</name>
<evidence type="ECO:0000313" key="4">
    <source>
        <dbReference type="EMBL" id="KAE9351358.1"/>
    </source>
</evidence>
<dbReference type="Proteomes" id="UP000460718">
    <property type="component" value="Unassembled WGS sequence"/>
</dbReference>